<feature type="transmembrane region" description="Helical" evidence="1">
    <location>
        <begin position="148"/>
        <end position="168"/>
    </location>
</feature>
<sequence length="257" mass="28164">MKLKQMLLWQYKASRSAFLTFYLIVAAVTIAGSILFAFNTQIADSGVSVVGVTINSDSPTMGNFNMATLPIAVIFLFIFGLANFGENIRVALANGVSRRTHYISFLSFSLISAVVTALLSILFDAIPYFFGTSGASSQFSGSFIERTLFFTTLYLFVIALGYFIAGAYYRMNNPARVIVSIGVPAGLIYFAVNVTNARSVLTSQPMSWEAIAAFFERFGQWMTQTLNASLFFAIIAALFLFLGWLVTRRAPIKAPAV</sequence>
<gene>
    <name evidence="2" type="ORF">SDC9_162739</name>
</gene>
<keyword evidence="1" id="KW-0472">Membrane</keyword>
<keyword evidence="1" id="KW-0812">Transmembrane</keyword>
<evidence type="ECO:0000313" key="2">
    <source>
        <dbReference type="EMBL" id="MPN15407.1"/>
    </source>
</evidence>
<organism evidence="2">
    <name type="scientific">bioreactor metagenome</name>
    <dbReference type="NCBI Taxonomy" id="1076179"/>
    <lineage>
        <taxon>unclassified sequences</taxon>
        <taxon>metagenomes</taxon>
        <taxon>ecological metagenomes</taxon>
    </lineage>
</organism>
<comment type="caution">
    <text evidence="2">The sequence shown here is derived from an EMBL/GenBank/DDBJ whole genome shotgun (WGS) entry which is preliminary data.</text>
</comment>
<feature type="transmembrane region" description="Helical" evidence="1">
    <location>
        <begin position="21"/>
        <end position="43"/>
    </location>
</feature>
<evidence type="ECO:0000256" key="1">
    <source>
        <dbReference type="SAM" id="Phobius"/>
    </source>
</evidence>
<dbReference type="AlphaFoldDB" id="A0A645FLW7"/>
<accession>A0A645FLW7</accession>
<dbReference type="EMBL" id="VSSQ01062167">
    <property type="protein sequence ID" value="MPN15407.1"/>
    <property type="molecule type" value="Genomic_DNA"/>
</dbReference>
<reference evidence="2" key="1">
    <citation type="submission" date="2019-08" db="EMBL/GenBank/DDBJ databases">
        <authorList>
            <person name="Kucharzyk K."/>
            <person name="Murdoch R.W."/>
            <person name="Higgins S."/>
            <person name="Loffler F."/>
        </authorList>
    </citation>
    <scope>NUCLEOTIDE SEQUENCE</scope>
</reference>
<proteinExistence type="predicted"/>
<feature type="transmembrane region" description="Helical" evidence="1">
    <location>
        <begin position="105"/>
        <end position="128"/>
    </location>
</feature>
<protein>
    <recommendedName>
        <fullName evidence="3">ABC-2 type transporter domain-containing protein</fullName>
    </recommendedName>
</protein>
<name>A0A645FLW7_9ZZZZ</name>
<evidence type="ECO:0008006" key="3">
    <source>
        <dbReference type="Google" id="ProtNLM"/>
    </source>
</evidence>
<keyword evidence="1" id="KW-1133">Transmembrane helix</keyword>
<feature type="transmembrane region" description="Helical" evidence="1">
    <location>
        <begin position="63"/>
        <end position="84"/>
    </location>
</feature>
<feature type="transmembrane region" description="Helical" evidence="1">
    <location>
        <begin position="226"/>
        <end position="246"/>
    </location>
</feature>
<feature type="transmembrane region" description="Helical" evidence="1">
    <location>
        <begin position="175"/>
        <end position="192"/>
    </location>
</feature>